<comment type="caution">
    <text evidence="1">The sequence shown here is derived from an EMBL/GenBank/DDBJ whole genome shotgun (WGS) entry which is preliminary data.</text>
</comment>
<organism evidence="1 2">
    <name type="scientific">Pseudomaricurvus hydrocarbonicus</name>
    <dbReference type="NCBI Taxonomy" id="1470433"/>
    <lineage>
        <taxon>Bacteria</taxon>
        <taxon>Pseudomonadati</taxon>
        <taxon>Pseudomonadota</taxon>
        <taxon>Gammaproteobacteria</taxon>
        <taxon>Cellvibrionales</taxon>
        <taxon>Cellvibrionaceae</taxon>
        <taxon>Pseudomaricurvus</taxon>
    </lineage>
</organism>
<dbReference type="EMBL" id="JAAONZ010000002">
    <property type="protein sequence ID" value="NHO64621.1"/>
    <property type="molecule type" value="Genomic_DNA"/>
</dbReference>
<dbReference type="InterPro" id="IPR010064">
    <property type="entry name" value="HK97-gp10_tail"/>
</dbReference>
<name>A0A9E5JSJ0_9GAMM</name>
<dbReference type="RefSeq" id="WP_167181831.1">
    <property type="nucleotide sequence ID" value="NZ_JAAONZ010000002.1"/>
</dbReference>
<protein>
    <submittedName>
        <fullName evidence="1">HK97 gp10 family phage protein</fullName>
    </submittedName>
</protein>
<dbReference type="AlphaFoldDB" id="A0A9E5JSJ0"/>
<dbReference type="Pfam" id="PF04883">
    <property type="entry name" value="HK97-gp10_like"/>
    <property type="match status" value="1"/>
</dbReference>
<proteinExistence type="predicted"/>
<reference evidence="1" key="1">
    <citation type="submission" date="2020-03" db="EMBL/GenBank/DDBJ databases">
        <authorList>
            <person name="Guo F."/>
        </authorList>
    </citation>
    <scope>NUCLEOTIDE SEQUENCE</scope>
    <source>
        <strain evidence="1">JCM 30134</strain>
    </source>
</reference>
<evidence type="ECO:0000313" key="1">
    <source>
        <dbReference type="EMBL" id="NHO64621.1"/>
    </source>
</evidence>
<dbReference type="Proteomes" id="UP000787472">
    <property type="component" value="Unassembled WGS sequence"/>
</dbReference>
<accession>A0A9E5JSJ0</accession>
<keyword evidence="2" id="KW-1185">Reference proteome</keyword>
<gene>
    <name evidence="1" type="ORF">G8770_03555</name>
</gene>
<sequence>MADGIDFSLIGIDELRGRMEEVKQDVRLKGGRFALRKAANLVRDQAKANALKLNDPRTGRSIADNMAVRFSSRRFKRTGDVMFRVGVAQGAQLPTKGDQPGTGQGGPTPHWRLLEFGTEHMRAQPFMRKALADHINDATNEFINQYDKALTRALKRARKKTT</sequence>
<evidence type="ECO:0000313" key="2">
    <source>
        <dbReference type="Proteomes" id="UP000787472"/>
    </source>
</evidence>
<dbReference type="NCBIfam" id="TIGR01725">
    <property type="entry name" value="phge_HK97_gp10"/>
    <property type="match status" value="1"/>
</dbReference>